<protein>
    <submittedName>
        <fullName evidence="3">Protein Dos-like</fullName>
    </submittedName>
</protein>
<feature type="compositionally biased region" description="Basic and acidic residues" evidence="1">
    <location>
        <begin position="299"/>
        <end position="312"/>
    </location>
</feature>
<evidence type="ECO:0000313" key="4">
    <source>
        <dbReference type="Proteomes" id="UP000034805"/>
    </source>
</evidence>
<dbReference type="STRING" id="113540.ENSSFOP00015015524"/>
<feature type="compositionally biased region" description="Pro residues" evidence="1">
    <location>
        <begin position="340"/>
        <end position="349"/>
    </location>
</feature>
<feature type="region of interest" description="Disordered" evidence="1">
    <location>
        <begin position="283"/>
        <end position="312"/>
    </location>
</feature>
<gene>
    <name evidence="3" type="ORF">Z043_114300</name>
</gene>
<evidence type="ECO:0000256" key="2">
    <source>
        <dbReference type="SAM" id="Phobius"/>
    </source>
</evidence>
<dbReference type="InterPro" id="IPR037658">
    <property type="entry name" value="CBARP"/>
</dbReference>
<dbReference type="EMBL" id="JARO02005223">
    <property type="protein sequence ID" value="KPP67135.1"/>
    <property type="molecule type" value="Genomic_DNA"/>
</dbReference>
<feature type="region of interest" description="Disordered" evidence="1">
    <location>
        <begin position="527"/>
        <end position="587"/>
    </location>
</feature>
<dbReference type="AlphaFoldDB" id="A0A0P7UA96"/>
<feature type="region of interest" description="Disordered" evidence="1">
    <location>
        <begin position="176"/>
        <end position="200"/>
    </location>
</feature>
<feature type="region of interest" description="Disordered" evidence="1">
    <location>
        <begin position="601"/>
        <end position="741"/>
    </location>
</feature>
<feature type="region of interest" description="Disordered" evidence="1">
    <location>
        <begin position="364"/>
        <end position="400"/>
    </location>
</feature>
<dbReference type="GO" id="GO:0005886">
    <property type="term" value="C:plasma membrane"/>
    <property type="evidence" value="ECO:0007669"/>
    <property type="project" value="TreeGrafter"/>
</dbReference>
<feature type="compositionally biased region" description="Basic and acidic residues" evidence="1">
    <location>
        <begin position="482"/>
        <end position="496"/>
    </location>
</feature>
<dbReference type="GO" id="GO:0045955">
    <property type="term" value="P:negative regulation of calcium ion-dependent exocytosis"/>
    <property type="evidence" value="ECO:0007669"/>
    <property type="project" value="TreeGrafter"/>
</dbReference>
<feature type="compositionally biased region" description="Basic and acidic residues" evidence="1">
    <location>
        <begin position="647"/>
        <end position="657"/>
    </location>
</feature>
<comment type="caution">
    <text evidence="3">The sequence shown here is derived from an EMBL/GenBank/DDBJ whole genome shotgun (WGS) entry which is preliminary data.</text>
</comment>
<organism evidence="3 4">
    <name type="scientific">Scleropages formosus</name>
    <name type="common">Asian bonytongue</name>
    <name type="synonym">Osteoglossum formosum</name>
    <dbReference type="NCBI Taxonomy" id="113540"/>
    <lineage>
        <taxon>Eukaryota</taxon>
        <taxon>Metazoa</taxon>
        <taxon>Chordata</taxon>
        <taxon>Craniata</taxon>
        <taxon>Vertebrata</taxon>
        <taxon>Euteleostomi</taxon>
        <taxon>Actinopterygii</taxon>
        <taxon>Neopterygii</taxon>
        <taxon>Teleostei</taxon>
        <taxon>Osteoglossocephala</taxon>
        <taxon>Osteoglossomorpha</taxon>
        <taxon>Osteoglossiformes</taxon>
        <taxon>Osteoglossidae</taxon>
        <taxon>Scleropages</taxon>
    </lineage>
</organism>
<keyword evidence="2" id="KW-0472">Membrane</keyword>
<keyword evidence="2" id="KW-1133">Transmembrane helix</keyword>
<proteinExistence type="predicted"/>
<evidence type="ECO:0000256" key="1">
    <source>
        <dbReference type="SAM" id="MobiDB-lite"/>
    </source>
</evidence>
<feature type="transmembrane region" description="Helical" evidence="2">
    <location>
        <begin position="9"/>
        <end position="33"/>
    </location>
</feature>
<dbReference type="PANTHER" id="PTHR28597:SF1">
    <property type="entry name" value="VOLTAGE-DEPENDENT CALCIUM CHANNEL BETA SUBUNIT-ASSOCIATED REGULATORY PROTEIN"/>
    <property type="match status" value="1"/>
</dbReference>
<dbReference type="GO" id="GO:0044325">
    <property type="term" value="F:transmembrane transporter binding"/>
    <property type="evidence" value="ECO:0007669"/>
    <property type="project" value="InterPro"/>
</dbReference>
<evidence type="ECO:0000313" key="3">
    <source>
        <dbReference type="EMBL" id="KPP67135.1"/>
    </source>
</evidence>
<feature type="compositionally biased region" description="Basic residues" evidence="1">
    <location>
        <begin position="615"/>
        <end position="633"/>
    </location>
</feature>
<sequence>MEPREQDGYVLLLVLLCVFVGGTLVLLSVLLILCRRCCEGGRRYSRASDDPEKTNTTYVEESQPVQEITIRVDEAERQSASSGQDEETERFLSLGSTGRRVSFNESALFEHSRKAQEKGRRYTLTEGDFHHLKNARLTQLHLPSPALNILTIPECESPERPASKGQLSIFQVTKGGETATRDTSLPHTAPTRLGLSPSSRLPGDTLNFIVDRGLEEPQPCRPSAAQVEVMEARPGGGGRMNSTQGAGVQLFTRLRRHASLEGVSPYFSIKKWKLDSIHRASSLDMRGSPKRRQVQRQRAASESKDHDQDECDSSRLDFIQYIARAHAETYRPGSPSVSIPAPPSSPPPSLGRLELEVEPVMEASGSGATGLTSMAPEPQEEGPEAGAGLGAGPVSRQESCEHQTLYRDIWMLRASLEQYASSDQSSNNDRDSVRSEAGSMSSLVGGASRGPLTSCPSQDIGDELEAELPGEPVGRKQGGKQDSVDSERGSDGESGNRKLLQMDSGYASIEAPSRVPEELRLFVTAGGGGAKAKTASEKRHFFTSSGRKGSVCESFESRLSEEELEEEEAPGGSVAESPVGWQPRRDFSIDEKTDALFHEFLRRDPQFDQQESPARQKHRSSRVHLRKQWQRTKQRSDPGVRLPPGLERQRATLRRGDSANYPLDTRYHSTLSRIVSAADEEASEEDKAKGSPSHSPPPDGRPPGQLRVRSHGRAREPRPQPRVEPLPHTPPSMGAAGEAPSADLLHLRFSHNASLPPPYGRKVPWR</sequence>
<name>A0A0P7UA96_SCLFO</name>
<feature type="region of interest" description="Disordered" evidence="1">
    <location>
        <begin position="330"/>
        <end position="352"/>
    </location>
</feature>
<keyword evidence="2" id="KW-0812">Transmembrane</keyword>
<dbReference type="GO" id="GO:0030141">
    <property type="term" value="C:secretory granule"/>
    <property type="evidence" value="ECO:0007669"/>
    <property type="project" value="TreeGrafter"/>
</dbReference>
<dbReference type="Proteomes" id="UP000034805">
    <property type="component" value="Unassembled WGS sequence"/>
</dbReference>
<feature type="region of interest" description="Disordered" evidence="1">
    <location>
        <begin position="419"/>
        <end position="511"/>
    </location>
</feature>
<reference evidence="3 4" key="1">
    <citation type="submission" date="2015-08" db="EMBL/GenBank/DDBJ databases">
        <title>The genome of the Asian arowana (Scleropages formosus).</title>
        <authorList>
            <person name="Tan M.H."/>
            <person name="Gan H.M."/>
            <person name="Croft L.J."/>
            <person name="Austin C.M."/>
        </authorList>
    </citation>
    <scope>NUCLEOTIDE SEQUENCE [LARGE SCALE GENOMIC DNA]</scope>
    <source>
        <strain evidence="3">Aro1</strain>
    </source>
</reference>
<accession>A0A0P7UA96</accession>
<dbReference type="PANTHER" id="PTHR28597">
    <property type="entry name" value="VOLTAGE-DEPENDENT CALCIUM CHANNEL BETA SUBUNIT-ASSOCIATED REGULATORY PROTEIN"/>
    <property type="match status" value="1"/>
</dbReference>